<dbReference type="InterPro" id="IPR000172">
    <property type="entry name" value="GMC_OxRdtase_N"/>
</dbReference>
<sequence>MPQDSSININTGGVQQNTYDAIVIGSGISGGWAAKELCDNGLKTLLLERGKNVVHKKDYPTATLAPWEFPHRGKMPLQVIQENPVVSRCYAFSEATEHFFVKDKEHPYIQEKPFDWIRGYQVGGKSLLWARQTQRWSKFDFEGPARDGYAVDWPIRYNDLAPWYSHVEKFAGISGNYDGLETLPDSEFLPAWEMNCVEKDIAQKINAAYKDRNVVQGRCAHLTKPDQIHIDQGRTQCQARSLCERGCPFGGYFSSNASTIPWALKTGNLTIQPESTVHSIIYDDKLNKAVGVRVINTNTPPDGRAGKQATEYFAKIIFVNAACFNTNLILLNSVSSRFPNGFGNDNGLLGKYIAFHNYRGTVSASYDGPVDKYYYGRRPTQPMMPNFRNVYKQETDFLRGYMCFYGAGRGRGFGDGLNEEIGGAYKDALTEAGNWYVSMMMQGETIPKQTNEVYLSKDKKDEWGIPQLVFNVDYDDNDVKSMNDFLTQASEMLDKAGCKNIRQRDSKQAPGLDIHEMGGVRMGKDPKTSMLNAYNQFHNCKNVFVTDGACMTSTSTQNPSLTFMALTARAANYAVEQLKKQNI</sequence>
<dbReference type="RefSeq" id="WP_090653815.1">
    <property type="nucleotide sequence ID" value="NZ_FOXQ01000001.1"/>
</dbReference>
<keyword evidence="4" id="KW-0274">FAD</keyword>
<dbReference type="AlphaFoldDB" id="A0A1I5RLV4"/>
<gene>
    <name evidence="8" type="ORF">SAMN05444277_101317</name>
</gene>
<dbReference type="PANTHER" id="PTHR42784:SF1">
    <property type="entry name" value="PYRANOSE 2-OXIDASE"/>
    <property type="match status" value="1"/>
</dbReference>
<name>A0A1I5RLV4_9BACT</name>
<comment type="similarity">
    <text evidence="2">Belongs to the GMC oxidoreductase family.</text>
</comment>
<evidence type="ECO:0000256" key="2">
    <source>
        <dbReference type="ARBA" id="ARBA00010790"/>
    </source>
</evidence>
<evidence type="ECO:0000313" key="8">
    <source>
        <dbReference type="EMBL" id="SFP59534.1"/>
    </source>
</evidence>
<feature type="domain" description="Glucose-methanol-choline oxidoreductase C-terminal" evidence="7">
    <location>
        <begin position="447"/>
        <end position="566"/>
    </location>
</feature>
<organism evidence="8 9">
    <name type="scientific">Parafilimonas terrae</name>
    <dbReference type="NCBI Taxonomy" id="1465490"/>
    <lineage>
        <taxon>Bacteria</taxon>
        <taxon>Pseudomonadati</taxon>
        <taxon>Bacteroidota</taxon>
        <taxon>Chitinophagia</taxon>
        <taxon>Chitinophagales</taxon>
        <taxon>Chitinophagaceae</taxon>
        <taxon>Parafilimonas</taxon>
    </lineage>
</organism>
<proteinExistence type="inferred from homology"/>
<keyword evidence="5" id="KW-0560">Oxidoreductase</keyword>
<dbReference type="EMBL" id="FOXQ01000001">
    <property type="protein sequence ID" value="SFP59534.1"/>
    <property type="molecule type" value="Genomic_DNA"/>
</dbReference>
<dbReference type="SUPFAM" id="SSF54373">
    <property type="entry name" value="FAD-linked reductases, C-terminal domain"/>
    <property type="match status" value="1"/>
</dbReference>
<dbReference type="OrthoDB" id="1154541at2"/>
<dbReference type="SUPFAM" id="SSF51905">
    <property type="entry name" value="FAD/NAD(P)-binding domain"/>
    <property type="match status" value="1"/>
</dbReference>
<dbReference type="PANTHER" id="PTHR42784">
    <property type="entry name" value="PYRANOSE 2-OXIDASE"/>
    <property type="match status" value="1"/>
</dbReference>
<evidence type="ECO:0000256" key="4">
    <source>
        <dbReference type="ARBA" id="ARBA00022827"/>
    </source>
</evidence>
<dbReference type="Gene3D" id="3.50.50.60">
    <property type="entry name" value="FAD/NAD(P)-binding domain"/>
    <property type="match status" value="2"/>
</dbReference>
<evidence type="ECO:0000256" key="3">
    <source>
        <dbReference type="ARBA" id="ARBA00022630"/>
    </source>
</evidence>
<dbReference type="Proteomes" id="UP000199031">
    <property type="component" value="Unassembled WGS sequence"/>
</dbReference>
<dbReference type="InterPro" id="IPR051473">
    <property type="entry name" value="P2Ox-like"/>
</dbReference>
<keyword evidence="9" id="KW-1185">Reference proteome</keyword>
<dbReference type="GO" id="GO:0016614">
    <property type="term" value="F:oxidoreductase activity, acting on CH-OH group of donors"/>
    <property type="evidence" value="ECO:0007669"/>
    <property type="project" value="InterPro"/>
</dbReference>
<dbReference type="InterPro" id="IPR007867">
    <property type="entry name" value="GMC_OxRtase_C"/>
</dbReference>
<dbReference type="InterPro" id="IPR036188">
    <property type="entry name" value="FAD/NAD-bd_sf"/>
</dbReference>
<comment type="cofactor">
    <cofactor evidence="1">
        <name>FAD</name>
        <dbReference type="ChEBI" id="CHEBI:57692"/>
    </cofactor>
</comment>
<evidence type="ECO:0000259" key="7">
    <source>
        <dbReference type="Pfam" id="PF05199"/>
    </source>
</evidence>
<evidence type="ECO:0000256" key="1">
    <source>
        <dbReference type="ARBA" id="ARBA00001974"/>
    </source>
</evidence>
<dbReference type="Pfam" id="PF00732">
    <property type="entry name" value="GMC_oxred_N"/>
    <property type="match status" value="1"/>
</dbReference>
<keyword evidence="3" id="KW-0285">Flavoprotein</keyword>
<evidence type="ECO:0000313" key="9">
    <source>
        <dbReference type="Proteomes" id="UP000199031"/>
    </source>
</evidence>
<protein>
    <submittedName>
        <fullName evidence="8">Choline dehydrogenase</fullName>
    </submittedName>
</protein>
<accession>A0A1I5RLV4</accession>
<reference evidence="8 9" key="1">
    <citation type="submission" date="2016-10" db="EMBL/GenBank/DDBJ databases">
        <authorList>
            <person name="de Groot N.N."/>
        </authorList>
    </citation>
    <scope>NUCLEOTIDE SEQUENCE [LARGE SCALE GENOMIC DNA]</scope>
    <source>
        <strain evidence="8 9">DSM 28286</strain>
    </source>
</reference>
<dbReference type="STRING" id="1465490.SAMN05444277_101317"/>
<evidence type="ECO:0000259" key="6">
    <source>
        <dbReference type="Pfam" id="PF00732"/>
    </source>
</evidence>
<evidence type="ECO:0000256" key="5">
    <source>
        <dbReference type="ARBA" id="ARBA00023002"/>
    </source>
</evidence>
<dbReference type="GO" id="GO:0050660">
    <property type="term" value="F:flavin adenine dinucleotide binding"/>
    <property type="evidence" value="ECO:0007669"/>
    <property type="project" value="InterPro"/>
</dbReference>
<feature type="domain" description="Glucose-methanol-choline oxidoreductase N-terminal" evidence="6">
    <location>
        <begin position="201"/>
        <end position="333"/>
    </location>
</feature>
<dbReference type="Pfam" id="PF05199">
    <property type="entry name" value="GMC_oxred_C"/>
    <property type="match status" value="1"/>
</dbReference>